<evidence type="ECO:0000313" key="5">
    <source>
        <dbReference type="Proteomes" id="UP000580861"/>
    </source>
</evidence>
<dbReference type="GO" id="GO:0000976">
    <property type="term" value="F:transcription cis-regulatory region binding"/>
    <property type="evidence" value="ECO:0007669"/>
    <property type="project" value="TreeGrafter"/>
</dbReference>
<sequence length="224" mass="24174">MTVTTKERLVRAAAELLLDGGREALSTRAVSAAAGVQAPTLYRTFGDKEGLLDAVASYGFKSYLSGKRALGETDDPVRDLRHGWNLHVEFGLSQPAFYMLMYGEPRVREARQEADAMLRRIIERIAEAGRLRVPVELAAQLVHATGMGVILSLIASPPGLPNPDLIIAAREHVIAAVTTDTAESASDIPSRAIALKAALEKEPGDALTPAEHAMLAEWLDRIAR</sequence>
<feature type="domain" description="HTH tetR-type" evidence="3">
    <location>
        <begin position="3"/>
        <end position="63"/>
    </location>
</feature>
<dbReference type="PRINTS" id="PR00455">
    <property type="entry name" value="HTHTETR"/>
</dbReference>
<gene>
    <name evidence="4" type="ORF">HDA45_007846</name>
</gene>
<name>A0A841BA58_9PSEU</name>
<evidence type="ECO:0000256" key="2">
    <source>
        <dbReference type="PROSITE-ProRule" id="PRU00335"/>
    </source>
</evidence>
<dbReference type="Pfam" id="PF00440">
    <property type="entry name" value="TetR_N"/>
    <property type="match status" value="1"/>
</dbReference>
<dbReference type="EMBL" id="JACHMX010000001">
    <property type="protein sequence ID" value="MBB5857759.1"/>
    <property type="molecule type" value="Genomic_DNA"/>
</dbReference>
<dbReference type="InterPro" id="IPR009057">
    <property type="entry name" value="Homeodomain-like_sf"/>
</dbReference>
<evidence type="ECO:0000259" key="3">
    <source>
        <dbReference type="PROSITE" id="PS50977"/>
    </source>
</evidence>
<dbReference type="PROSITE" id="PS50977">
    <property type="entry name" value="HTH_TETR_2"/>
    <property type="match status" value="1"/>
</dbReference>
<evidence type="ECO:0000256" key="1">
    <source>
        <dbReference type="ARBA" id="ARBA00023125"/>
    </source>
</evidence>
<dbReference type="Proteomes" id="UP000580861">
    <property type="component" value="Unassembled WGS sequence"/>
</dbReference>
<comment type="caution">
    <text evidence="4">The sequence shown here is derived from an EMBL/GenBank/DDBJ whole genome shotgun (WGS) entry which is preliminary data.</text>
</comment>
<keyword evidence="5" id="KW-1185">Reference proteome</keyword>
<feature type="DNA-binding region" description="H-T-H motif" evidence="2">
    <location>
        <begin position="26"/>
        <end position="45"/>
    </location>
</feature>
<keyword evidence="1 2" id="KW-0238">DNA-binding</keyword>
<dbReference type="RefSeq" id="WP_184904148.1">
    <property type="nucleotide sequence ID" value="NZ_JACHMX010000001.1"/>
</dbReference>
<dbReference type="InterPro" id="IPR036271">
    <property type="entry name" value="Tet_transcr_reg_TetR-rel_C_sf"/>
</dbReference>
<dbReference type="Gene3D" id="1.10.357.10">
    <property type="entry name" value="Tetracycline Repressor, domain 2"/>
    <property type="match status" value="1"/>
</dbReference>
<reference evidence="4 5" key="1">
    <citation type="submission" date="2020-08" db="EMBL/GenBank/DDBJ databases">
        <title>Sequencing the genomes of 1000 actinobacteria strains.</title>
        <authorList>
            <person name="Klenk H.-P."/>
        </authorList>
    </citation>
    <scope>NUCLEOTIDE SEQUENCE [LARGE SCALE GENOMIC DNA]</scope>
    <source>
        <strain evidence="4 5">DSM 45272</strain>
    </source>
</reference>
<organism evidence="4 5">
    <name type="scientific">Amycolatopsis umgeniensis</name>
    <dbReference type="NCBI Taxonomy" id="336628"/>
    <lineage>
        <taxon>Bacteria</taxon>
        <taxon>Bacillati</taxon>
        <taxon>Actinomycetota</taxon>
        <taxon>Actinomycetes</taxon>
        <taxon>Pseudonocardiales</taxon>
        <taxon>Pseudonocardiaceae</taxon>
        <taxon>Amycolatopsis</taxon>
    </lineage>
</organism>
<dbReference type="InterPro" id="IPR001647">
    <property type="entry name" value="HTH_TetR"/>
</dbReference>
<dbReference type="GO" id="GO:0003700">
    <property type="term" value="F:DNA-binding transcription factor activity"/>
    <property type="evidence" value="ECO:0007669"/>
    <property type="project" value="TreeGrafter"/>
</dbReference>
<dbReference type="SUPFAM" id="SSF48498">
    <property type="entry name" value="Tetracyclin repressor-like, C-terminal domain"/>
    <property type="match status" value="1"/>
</dbReference>
<protein>
    <submittedName>
        <fullName evidence="4">AcrR family transcriptional regulator</fullName>
    </submittedName>
</protein>
<dbReference type="AlphaFoldDB" id="A0A841BA58"/>
<dbReference type="PANTHER" id="PTHR30055">
    <property type="entry name" value="HTH-TYPE TRANSCRIPTIONAL REGULATOR RUTR"/>
    <property type="match status" value="1"/>
</dbReference>
<evidence type="ECO:0000313" key="4">
    <source>
        <dbReference type="EMBL" id="MBB5857759.1"/>
    </source>
</evidence>
<dbReference type="InterPro" id="IPR050109">
    <property type="entry name" value="HTH-type_TetR-like_transc_reg"/>
</dbReference>
<dbReference type="SUPFAM" id="SSF46689">
    <property type="entry name" value="Homeodomain-like"/>
    <property type="match status" value="1"/>
</dbReference>
<dbReference type="PANTHER" id="PTHR30055:SF209">
    <property type="entry name" value="POSSIBLE TRANSCRIPTIONAL REGULATORY PROTEIN (PROBABLY TETR-FAMILY)"/>
    <property type="match status" value="1"/>
</dbReference>
<accession>A0A841BA58</accession>
<proteinExistence type="predicted"/>